<dbReference type="InterPro" id="IPR006134">
    <property type="entry name" value="DNA-dir_DNA_pol_B_multi_dom"/>
</dbReference>
<dbReference type="Gene3D" id="3.30.420.10">
    <property type="entry name" value="Ribonuclease H-like superfamily/Ribonuclease H"/>
    <property type="match status" value="1"/>
</dbReference>
<organism evidence="6 7">
    <name type="scientific">Suillus placidus</name>
    <dbReference type="NCBI Taxonomy" id="48579"/>
    <lineage>
        <taxon>Eukaryota</taxon>
        <taxon>Fungi</taxon>
        <taxon>Dikarya</taxon>
        <taxon>Basidiomycota</taxon>
        <taxon>Agaricomycotina</taxon>
        <taxon>Agaricomycetes</taxon>
        <taxon>Agaricomycetidae</taxon>
        <taxon>Boletales</taxon>
        <taxon>Suillineae</taxon>
        <taxon>Suillaceae</taxon>
        <taxon>Suillus</taxon>
    </lineage>
</organism>
<dbReference type="PANTHER" id="PTHR45812">
    <property type="entry name" value="DNA POLYMERASE ZETA CATALYTIC SUBUNIT"/>
    <property type="match status" value="1"/>
</dbReference>
<evidence type="ECO:0000259" key="5">
    <source>
        <dbReference type="Pfam" id="PF00136"/>
    </source>
</evidence>
<sequence>MTLEILQEAETTTKNAEFARVFGVDFYSVISRGSQFKVESFMFRIAKPESFVLLSLSKQDVGKQNAAECMPLIMEPLSAFYNGPLVVLDFQSLYPSIMIAYNYCYSTTSSITRRS</sequence>
<feature type="domain" description="DNA-directed DNA polymerase family B multifunctional" evidence="5">
    <location>
        <begin position="25"/>
        <end position="109"/>
    </location>
</feature>
<dbReference type="EMBL" id="JABBWD010000080">
    <property type="protein sequence ID" value="KAG1768268.1"/>
    <property type="molecule type" value="Genomic_DNA"/>
</dbReference>
<dbReference type="Proteomes" id="UP000714275">
    <property type="component" value="Unassembled WGS sequence"/>
</dbReference>
<keyword evidence="4" id="KW-0239">DNA-directed DNA polymerase</keyword>
<dbReference type="AlphaFoldDB" id="A0A9P6ZIY7"/>
<proteinExistence type="predicted"/>
<comment type="caution">
    <text evidence="6">The sequence shown here is derived from an EMBL/GenBank/DDBJ whole genome shotgun (WGS) entry which is preliminary data.</text>
</comment>
<gene>
    <name evidence="6" type="ORF">EV702DRAFT_739195</name>
</gene>
<dbReference type="InterPro" id="IPR043502">
    <property type="entry name" value="DNA/RNA_pol_sf"/>
</dbReference>
<dbReference type="GO" id="GO:0005634">
    <property type="term" value="C:nucleus"/>
    <property type="evidence" value="ECO:0007669"/>
    <property type="project" value="TreeGrafter"/>
</dbReference>
<dbReference type="InterPro" id="IPR023211">
    <property type="entry name" value="DNA_pol_palm_dom_sf"/>
</dbReference>
<accession>A0A9P6ZIY7</accession>
<reference evidence="6" key="1">
    <citation type="journal article" date="2020" name="New Phytol.">
        <title>Comparative genomics reveals dynamic genome evolution in host specialist ectomycorrhizal fungi.</title>
        <authorList>
            <person name="Lofgren L.A."/>
            <person name="Nguyen N.H."/>
            <person name="Vilgalys R."/>
            <person name="Ruytinx J."/>
            <person name="Liao H.L."/>
            <person name="Branco S."/>
            <person name="Kuo A."/>
            <person name="LaButti K."/>
            <person name="Lipzen A."/>
            <person name="Andreopoulos W."/>
            <person name="Pangilinan J."/>
            <person name="Riley R."/>
            <person name="Hundley H."/>
            <person name="Na H."/>
            <person name="Barry K."/>
            <person name="Grigoriev I.V."/>
            <person name="Stajich J.E."/>
            <person name="Kennedy P.G."/>
        </authorList>
    </citation>
    <scope>NUCLEOTIDE SEQUENCE</scope>
    <source>
        <strain evidence="6">DOB743</strain>
    </source>
</reference>
<keyword evidence="2" id="KW-0808">Transferase</keyword>
<dbReference type="PANTHER" id="PTHR45812:SF1">
    <property type="entry name" value="DNA POLYMERASE ZETA CATALYTIC SUBUNIT"/>
    <property type="match status" value="1"/>
</dbReference>
<dbReference type="EC" id="2.7.7.7" evidence="1"/>
<dbReference type="OrthoDB" id="2414538at2759"/>
<dbReference type="SUPFAM" id="SSF56672">
    <property type="entry name" value="DNA/RNA polymerases"/>
    <property type="match status" value="1"/>
</dbReference>
<evidence type="ECO:0000256" key="4">
    <source>
        <dbReference type="ARBA" id="ARBA00022932"/>
    </source>
</evidence>
<evidence type="ECO:0000313" key="7">
    <source>
        <dbReference type="Proteomes" id="UP000714275"/>
    </source>
</evidence>
<dbReference type="GO" id="GO:0000724">
    <property type="term" value="P:double-strand break repair via homologous recombination"/>
    <property type="evidence" value="ECO:0007669"/>
    <property type="project" value="TreeGrafter"/>
</dbReference>
<dbReference type="GO" id="GO:0003887">
    <property type="term" value="F:DNA-directed DNA polymerase activity"/>
    <property type="evidence" value="ECO:0007669"/>
    <property type="project" value="UniProtKB-KW"/>
</dbReference>
<evidence type="ECO:0000256" key="2">
    <source>
        <dbReference type="ARBA" id="ARBA00022679"/>
    </source>
</evidence>
<name>A0A9P6ZIY7_9AGAM</name>
<dbReference type="GO" id="GO:0042276">
    <property type="term" value="P:error-prone translesion synthesis"/>
    <property type="evidence" value="ECO:0007669"/>
    <property type="project" value="TreeGrafter"/>
</dbReference>
<dbReference type="InterPro" id="IPR036397">
    <property type="entry name" value="RNaseH_sf"/>
</dbReference>
<protein>
    <recommendedName>
        <fullName evidence="1">DNA-directed DNA polymerase</fullName>
        <ecNumber evidence="1">2.7.7.7</ecNumber>
    </recommendedName>
</protein>
<dbReference type="GO" id="GO:0003677">
    <property type="term" value="F:DNA binding"/>
    <property type="evidence" value="ECO:0007669"/>
    <property type="project" value="InterPro"/>
</dbReference>
<evidence type="ECO:0000256" key="1">
    <source>
        <dbReference type="ARBA" id="ARBA00012417"/>
    </source>
</evidence>
<dbReference type="Pfam" id="PF00136">
    <property type="entry name" value="DNA_pol_B"/>
    <property type="match status" value="1"/>
</dbReference>
<keyword evidence="3" id="KW-0548">Nucleotidyltransferase</keyword>
<evidence type="ECO:0000256" key="3">
    <source>
        <dbReference type="ARBA" id="ARBA00022695"/>
    </source>
</evidence>
<keyword evidence="7" id="KW-1185">Reference proteome</keyword>
<dbReference type="InterPro" id="IPR030559">
    <property type="entry name" value="PolZ_Rev3"/>
</dbReference>
<dbReference type="GO" id="GO:0000166">
    <property type="term" value="F:nucleotide binding"/>
    <property type="evidence" value="ECO:0007669"/>
    <property type="project" value="InterPro"/>
</dbReference>
<dbReference type="GO" id="GO:0016035">
    <property type="term" value="C:zeta DNA polymerase complex"/>
    <property type="evidence" value="ECO:0007669"/>
    <property type="project" value="InterPro"/>
</dbReference>
<dbReference type="Gene3D" id="3.90.1600.10">
    <property type="entry name" value="Palm domain of DNA polymerase"/>
    <property type="match status" value="1"/>
</dbReference>
<evidence type="ECO:0000313" key="6">
    <source>
        <dbReference type="EMBL" id="KAG1768268.1"/>
    </source>
</evidence>